<sequence length="104" mass="10785">MANWGIQTWDANGNVNNTGIVPVLVVATVYLSAGQISGSYSYSVPPGFKVAAIQSPITGDAYSGSRRKITGSGGAITISNGDGDYSAGTYTADECWLVIYLVKS</sequence>
<proteinExistence type="predicted"/>
<gene>
    <name evidence="1" type="ORF">GCM10011328_26090</name>
</gene>
<accession>A0ABQ1GSL6</accession>
<dbReference type="EMBL" id="BMFZ01000006">
    <property type="protein sequence ID" value="GGA49551.1"/>
    <property type="molecule type" value="Genomic_DNA"/>
</dbReference>
<protein>
    <submittedName>
        <fullName evidence="1">Uncharacterized protein</fullName>
    </submittedName>
</protein>
<dbReference type="RefSeq" id="WP_188473964.1">
    <property type="nucleotide sequence ID" value="NZ_BMFZ01000006.1"/>
</dbReference>
<dbReference type="Proteomes" id="UP000627464">
    <property type="component" value="Unassembled WGS sequence"/>
</dbReference>
<evidence type="ECO:0000313" key="1">
    <source>
        <dbReference type="EMBL" id="GGA49551.1"/>
    </source>
</evidence>
<name>A0ABQ1GSL6_9GAMM</name>
<reference evidence="2" key="1">
    <citation type="journal article" date="2019" name="Int. J. Syst. Evol. Microbiol.">
        <title>The Global Catalogue of Microorganisms (GCM) 10K type strain sequencing project: providing services to taxonomists for standard genome sequencing and annotation.</title>
        <authorList>
            <consortium name="The Broad Institute Genomics Platform"/>
            <consortium name="The Broad Institute Genome Sequencing Center for Infectious Disease"/>
            <person name="Wu L."/>
            <person name="Ma J."/>
        </authorList>
    </citation>
    <scope>NUCLEOTIDE SEQUENCE [LARGE SCALE GENOMIC DNA]</scope>
    <source>
        <strain evidence="2">CGMCC 1.12806</strain>
    </source>
</reference>
<comment type="caution">
    <text evidence="1">The sequence shown here is derived from an EMBL/GenBank/DDBJ whole genome shotgun (WGS) entry which is preliminary data.</text>
</comment>
<organism evidence="1 2">
    <name type="scientific">Hafnia psychrotolerans</name>
    <dbReference type="NCBI Taxonomy" id="1477018"/>
    <lineage>
        <taxon>Bacteria</taxon>
        <taxon>Pseudomonadati</taxon>
        <taxon>Pseudomonadota</taxon>
        <taxon>Gammaproteobacteria</taxon>
        <taxon>Enterobacterales</taxon>
        <taxon>Hafniaceae</taxon>
        <taxon>Hafnia</taxon>
    </lineage>
</organism>
<evidence type="ECO:0000313" key="2">
    <source>
        <dbReference type="Proteomes" id="UP000627464"/>
    </source>
</evidence>
<keyword evidence="2" id="KW-1185">Reference proteome</keyword>